<accession>A0A1F5VWR1</accession>
<name>A0A1F5VWR1_9BACT</name>
<evidence type="ECO:0000256" key="1">
    <source>
        <dbReference type="NCBIfam" id="TIGR02170"/>
    </source>
</evidence>
<gene>
    <name evidence="2" type="ORF">A2Y62_06145</name>
</gene>
<dbReference type="SUPFAM" id="SSF69796">
    <property type="entry name" value="Thymidylate synthase-complementing protein Thy1"/>
    <property type="match status" value="2"/>
</dbReference>
<dbReference type="GO" id="GO:0070402">
    <property type="term" value="F:NADPH binding"/>
    <property type="evidence" value="ECO:0007669"/>
    <property type="project" value="TreeGrafter"/>
</dbReference>
<dbReference type="GO" id="GO:0050660">
    <property type="term" value="F:flavin adenine dinucleotide binding"/>
    <property type="evidence" value="ECO:0007669"/>
    <property type="project" value="UniProtKB-UniRule"/>
</dbReference>
<dbReference type="Pfam" id="PF02511">
    <property type="entry name" value="Thy1"/>
    <property type="match status" value="2"/>
</dbReference>
<reference evidence="2 3" key="1">
    <citation type="journal article" date="2016" name="Nat. Commun.">
        <title>Thousands of microbial genomes shed light on interconnected biogeochemical processes in an aquifer system.</title>
        <authorList>
            <person name="Anantharaman K."/>
            <person name="Brown C.T."/>
            <person name="Hug L.A."/>
            <person name="Sharon I."/>
            <person name="Castelle C.J."/>
            <person name="Probst A.J."/>
            <person name="Thomas B.C."/>
            <person name="Singh A."/>
            <person name="Wilkins M.J."/>
            <person name="Karaoz U."/>
            <person name="Brodie E.L."/>
            <person name="Williams K.H."/>
            <person name="Hubbard S.S."/>
            <person name="Banfield J.F."/>
        </authorList>
    </citation>
    <scope>NUCLEOTIDE SEQUENCE [LARGE SCALE GENOMIC DNA]</scope>
</reference>
<evidence type="ECO:0000313" key="2">
    <source>
        <dbReference type="EMBL" id="OGF67511.1"/>
    </source>
</evidence>
<dbReference type="GO" id="GO:0006231">
    <property type="term" value="P:dTMP biosynthetic process"/>
    <property type="evidence" value="ECO:0007669"/>
    <property type="project" value="UniProtKB-UniRule"/>
</dbReference>
<dbReference type="AlphaFoldDB" id="A0A1F5VWR1"/>
<dbReference type="STRING" id="1817863.A2Y62_06145"/>
<sequence>MKVILAGFNVDTDILHKLNTSGDALLTPETFSAAYARISRSAQSVTELRRDACKDVERARQSNKTIIFEMGHHSVAEHAVFNFDIMGISRLAFEELEKFRLASYTEKSQRYVTLEGDYVLPEEIKEKTLQKRFNEMVSIQNAFYQHAYEILRTYVFNKHAELAANPRNNHLLEGWAKEDARYALSLATEGQAGMTINARNLEHLFRRFRMSSRIEVQHLGHKIYELVMKVSPSIILFAEPSHFEKELYPSLNKEFDSIRPIKKRNPFLGPEIISYTKNGDNVILAVLLSIIKSIDYLYALQEISALSETDKEKLYKKMLGTMQFFDRPPREFEFVDIAFQAVISASNFAQLKRHRIVTLISGSYDIELGNTIPESIIETGLTKPFQDIIDKTNELYFEIKKEHGTAADYILTNSHRRLVLMKMNMRQLYHFARLRADEHAQWDIRNLAQQLINQVKKLLPYSTLLLCGKSDLPDAPP</sequence>
<comment type="caution">
    <text evidence="2">The sequence shown here is derived from an EMBL/GenBank/DDBJ whole genome shotgun (WGS) entry which is preliminary data.</text>
</comment>
<dbReference type="PANTHER" id="PTHR34934">
    <property type="entry name" value="FLAVIN-DEPENDENT THYMIDYLATE SYNTHASE"/>
    <property type="match status" value="1"/>
</dbReference>
<dbReference type="CDD" id="cd20175">
    <property type="entry name" value="ThyX"/>
    <property type="match status" value="2"/>
</dbReference>
<dbReference type="PANTHER" id="PTHR34934:SF1">
    <property type="entry name" value="FLAVIN-DEPENDENT THYMIDYLATE SYNTHASE"/>
    <property type="match status" value="1"/>
</dbReference>
<dbReference type="GO" id="GO:0050797">
    <property type="term" value="F:thymidylate synthase (FAD) activity"/>
    <property type="evidence" value="ECO:0007669"/>
    <property type="project" value="UniProtKB-UniRule"/>
</dbReference>
<dbReference type="EC" id="2.1.1.148" evidence="1"/>
<dbReference type="InterPro" id="IPR036098">
    <property type="entry name" value="Thymidylate_synthase_ThyX_sf"/>
</dbReference>
<dbReference type="NCBIfam" id="TIGR02170">
    <property type="entry name" value="thyX"/>
    <property type="match status" value="1"/>
</dbReference>
<dbReference type="PROSITE" id="PS51331">
    <property type="entry name" value="THYX"/>
    <property type="match status" value="2"/>
</dbReference>
<organism evidence="2 3">
    <name type="scientific">Candidatus Fischerbacteria bacterium RBG_13_37_8</name>
    <dbReference type="NCBI Taxonomy" id="1817863"/>
    <lineage>
        <taxon>Bacteria</taxon>
        <taxon>Candidatus Fischeribacteriota</taxon>
    </lineage>
</organism>
<protein>
    <recommendedName>
        <fullName evidence="1">FAD-dependent thymidylate synthase</fullName>
        <ecNumber evidence="1">2.1.1.148</ecNumber>
    </recommendedName>
</protein>
<dbReference type="GO" id="GO:0004799">
    <property type="term" value="F:thymidylate synthase activity"/>
    <property type="evidence" value="ECO:0007669"/>
    <property type="project" value="TreeGrafter"/>
</dbReference>
<evidence type="ECO:0000313" key="3">
    <source>
        <dbReference type="Proteomes" id="UP000178943"/>
    </source>
</evidence>
<dbReference type="Gene3D" id="3.30.1360.170">
    <property type="match status" value="2"/>
</dbReference>
<proteinExistence type="predicted"/>
<dbReference type="InterPro" id="IPR003669">
    <property type="entry name" value="Thymidylate_synthase_ThyX"/>
</dbReference>
<dbReference type="EMBL" id="MFGW01000047">
    <property type="protein sequence ID" value="OGF67511.1"/>
    <property type="molecule type" value="Genomic_DNA"/>
</dbReference>
<dbReference type="Proteomes" id="UP000178943">
    <property type="component" value="Unassembled WGS sequence"/>
</dbReference>